<dbReference type="Proteomes" id="UP001629113">
    <property type="component" value="Unassembled WGS sequence"/>
</dbReference>
<comment type="caution">
    <text evidence="1">The sequence shown here is derived from an EMBL/GenBank/DDBJ whole genome shotgun (WGS) entry which is preliminary data.</text>
</comment>
<evidence type="ECO:0008006" key="3">
    <source>
        <dbReference type="Google" id="ProtNLM"/>
    </source>
</evidence>
<dbReference type="PANTHER" id="PTHR30605:SF0">
    <property type="entry name" value="ANHYDRO-N-ACETYLMURAMIC ACID KINASE"/>
    <property type="match status" value="1"/>
</dbReference>
<protein>
    <recommendedName>
        <fullName evidence="3">Anhydro-N-acetylmuramic acid kinase</fullName>
    </recommendedName>
</protein>
<dbReference type="EMBL" id="JBFCZG010000002">
    <property type="protein sequence ID" value="KAL3425911.1"/>
    <property type="molecule type" value="Genomic_DNA"/>
</dbReference>
<dbReference type="Gene3D" id="3.30.420.40">
    <property type="match status" value="2"/>
</dbReference>
<proteinExistence type="predicted"/>
<organism evidence="1 2">
    <name type="scientific">Phlyctema vagabunda</name>
    <dbReference type="NCBI Taxonomy" id="108571"/>
    <lineage>
        <taxon>Eukaryota</taxon>
        <taxon>Fungi</taxon>
        <taxon>Dikarya</taxon>
        <taxon>Ascomycota</taxon>
        <taxon>Pezizomycotina</taxon>
        <taxon>Leotiomycetes</taxon>
        <taxon>Helotiales</taxon>
        <taxon>Dermateaceae</taxon>
        <taxon>Phlyctema</taxon>
    </lineage>
</organism>
<evidence type="ECO:0000313" key="2">
    <source>
        <dbReference type="Proteomes" id="UP001629113"/>
    </source>
</evidence>
<keyword evidence="2" id="KW-1185">Reference proteome</keyword>
<dbReference type="InterPro" id="IPR005338">
    <property type="entry name" value="Anhydro_N_Ac-Mur_kinase"/>
</dbReference>
<name>A0ABR4PRD2_9HELO</name>
<accession>A0ABR4PRD2</accession>
<reference evidence="1 2" key="1">
    <citation type="submission" date="2024-06" db="EMBL/GenBank/DDBJ databases">
        <title>Complete genome of Phlyctema vagabunda strain 19-DSS-EL-015.</title>
        <authorList>
            <person name="Fiorenzani C."/>
        </authorList>
    </citation>
    <scope>NUCLEOTIDE SEQUENCE [LARGE SCALE GENOMIC DNA]</scope>
    <source>
        <strain evidence="1 2">19-DSS-EL-015</strain>
    </source>
</reference>
<dbReference type="PANTHER" id="PTHR30605">
    <property type="entry name" value="ANHYDRO-N-ACETYLMURAMIC ACID KINASE"/>
    <property type="match status" value="1"/>
</dbReference>
<evidence type="ECO:0000313" key="1">
    <source>
        <dbReference type="EMBL" id="KAL3425911.1"/>
    </source>
</evidence>
<sequence length="484" mass="51798">MVMVIKGVTSVPRGRVRTAVGHKYLEALQLHANGESDRSSSATSSSSSCEPSSPGLNLLVLGLTSGTAMDNVDFALCRFTQESPEAPLHLDIIQYDSVVMPSKIRNEILSMLREDAAPPSMLSQMDVEMGHTFANAIHIFAQKHGIAVDDIDLIGSGGQLITLTGKPAKGQHRSNMCLGEGAIISAKTGVTTISDYRTAEQAVGRQGAPLFAYLVGLLLHHPTRLQLCITIGGITTVSFIPSDKKGGIDAMYDWDTGPGTTLIDAAYRQFGLDPATDQASSLLHGEICHEIIEELLANDEYLARRPPKTTAREIYGDALASRIVSMCLYRGCSPADTIATMTRFTSASIAQQLLLYGPGRDAINNADIIIDGRGMSNPQLVADLQAEFPGANFGAFDRTGIPSNAKKAVGFAMQAMEALLGRALPVPTNADVRRPNTITGKLAPGLRWREVIEKSVAFGGAGRGWEGLPEVRELIVKQREVSIS</sequence>
<dbReference type="Pfam" id="PF03702">
    <property type="entry name" value="AnmK"/>
    <property type="match status" value="1"/>
</dbReference>
<gene>
    <name evidence="1" type="ORF">PVAG01_02702</name>
</gene>